<feature type="non-terminal residue" evidence="3">
    <location>
        <position position="1"/>
    </location>
</feature>
<proteinExistence type="inferred from homology"/>
<organism evidence="3">
    <name type="scientific">mine drainage metagenome</name>
    <dbReference type="NCBI Taxonomy" id="410659"/>
    <lineage>
        <taxon>unclassified sequences</taxon>
        <taxon>metagenomes</taxon>
        <taxon>ecological metagenomes</taxon>
    </lineage>
</organism>
<reference evidence="3" key="1">
    <citation type="submission" date="2013-08" db="EMBL/GenBank/DDBJ databases">
        <authorList>
            <person name="Mendez C."/>
            <person name="Richter M."/>
            <person name="Ferrer M."/>
            <person name="Sanchez J."/>
        </authorList>
    </citation>
    <scope>NUCLEOTIDE SEQUENCE</scope>
</reference>
<dbReference type="GO" id="GO:0005886">
    <property type="term" value="C:plasma membrane"/>
    <property type="evidence" value="ECO:0007669"/>
    <property type="project" value="TreeGrafter"/>
</dbReference>
<dbReference type="InterPro" id="IPR000718">
    <property type="entry name" value="Peptidase_M13"/>
</dbReference>
<name>T1AIC5_9ZZZZ</name>
<dbReference type="EC" id="3.4.24.11" evidence="3"/>
<evidence type="ECO:0000259" key="2">
    <source>
        <dbReference type="Pfam" id="PF01431"/>
    </source>
</evidence>
<comment type="caution">
    <text evidence="3">The sequence shown here is derived from an EMBL/GenBank/DDBJ whole genome shotgun (WGS) entry which is preliminary data.</text>
</comment>
<dbReference type="SUPFAM" id="SSF55486">
    <property type="entry name" value="Metalloproteases ('zincins'), catalytic domain"/>
    <property type="match status" value="1"/>
</dbReference>
<dbReference type="PANTHER" id="PTHR11733:SF167">
    <property type="entry name" value="FI17812P1-RELATED"/>
    <property type="match status" value="1"/>
</dbReference>
<dbReference type="InterPro" id="IPR024079">
    <property type="entry name" value="MetalloPept_cat_dom_sf"/>
</dbReference>
<feature type="domain" description="Peptidase M13 C-terminal" evidence="2">
    <location>
        <begin position="9"/>
        <end position="82"/>
    </location>
</feature>
<dbReference type="AlphaFoldDB" id="T1AIC5"/>
<accession>T1AIC5</accession>
<dbReference type="GO" id="GO:0004222">
    <property type="term" value="F:metalloendopeptidase activity"/>
    <property type="evidence" value="ECO:0007669"/>
    <property type="project" value="UniProtKB-EC"/>
</dbReference>
<protein>
    <submittedName>
        <fullName evidence="3">Protein containing Peptidase M13, neprilysin</fullName>
        <ecNumber evidence="3">3.4.24.11</ecNumber>
    </submittedName>
</protein>
<reference evidence="3" key="2">
    <citation type="journal article" date="2014" name="ISME J.">
        <title>Microbial stratification in low pH oxic and suboxic macroscopic growths along an acid mine drainage.</title>
        <authorList>
            <person name="Mendez-Garcia C."/>
            <person name="Mesa V."/>
            <person name="Sprenger R.R."/>
            <person name="Richter M."/>
            <person name="Diez M.S."/>
            <person name="Solano J."/>
            <person name="Bargiela R."/>
            <person name="Golyshina O.V."/>
            <person name="Manteca A."/>
            <person name="Ramos J.L."/>
            <person name="Gallego J.R."/>
            <person name="Llorente I."/>
            <person name="Martins Dos Santos V.A."/>
            <person name="Jensen O.N."/>
            <person name="Pelaez A.I."/>
            <person name="Sanchez J."/>
            <person name="Ferrer M."/>
        </authorList>
    </citation>
    <scope>NUCLEOTIDE SEQUENCE</scope>
</reference>
<keyword evidence="3" id="KW-0378">Hydrolase</keyword>
<comment type="similarity">
    <text evidence="1">Belongs to the peptidase M13 family.</text>
</comment>
<sequence length="86" mass="9814">IADGRTPDVKIDGLTPPQRFFISYAQIWRSNVREAELRRRLTIDPHSPGRFRAIGPISNLPEFWGAFGIAPGASMRRPDDRRVAIW</sequence>
<dbReference type="PANTHER" id="PTHR11733">
    <property type="entry name" value="ZINC METALLOPROTEASE FAMILY M13 NEPRILYSIN-RELATED"/>
    <property type="match status" value="1"/>
</dbReference>
<dbReference type="InterPro" id="IPR018497">
    <property type="entry name" value="Peptidase_M13_C"/>
</dbReference>
<evidence type="ECO:0000313" key="3">
    <source>
        <dbReference type="EMBL" id="EQD60256.1"/>
    </source>
</evidence>
<gene>
    <name evidence="3" type="ORF">B1B_07847</name>
</gene>
<dbReference type="EMBL" id="AUZY01005026">
    <property type="protein sequence ID" value="EQD60256.1"/>
    <property type="molecule type" value="Genomic_DNA"/>
</dbReference>
<evidence type="ECO:0000256" key="1">
    <source>
        <dbReference type="ARBA" id="ARBA00007357"/>
    </source>
</evidence>
<dbReference type="Pfam" id="PF01431">
    <property type="entry name" value="Peptidase_M13"/>
    <property type="match status" value="1"/>
</dbReference>
<dbReference type="GO" id="GO:0016485">
    <property type="term" value="P:protein processing"/>
    <property type="evidence" value="ECO:0007669"/>
    <property type="project" value="TreeGrafter"/>
</dbReference>
<dbReference type="Gene3D" id="3.40.390.10">
    <property type="entry name" value="Collagenase (Catalytic Domain)"/>
    <property type="match status" value="1"/>
</dbReference>
<dbReference type="PROSITE" id="PS51885">
    <property type="entry name" value="NEPRILYSIN"/>
    <property type="match status" value="1"/>
</dbReference>